<evidence type="ECO:0000313" key="9">
    <source>
        <dbReference type="EMBL" id="MCD2195428.1"/>
    </source>
</evidence>
<dbReference type="EMBL" id="JAJNDB010000004">
    <property type="protein sequence ID" value="MCD2195428.1"/>
    <property type="molecule type" value="Genomic_DNA"/>
</dbReference>
<dbReference type="InterPro" id="IPR020846">
    <property type="entry name" value="MFS_dom"/>
</dbReference>
<feature type="transmembrane region" description="Helical" evidence="7">
    <location>
        <begin position="139"/>
        <end position="157"/>
    </location>
</feature>
<evidence type="ECO:0000256" key="3">
    <source>
        <dbReference type="ARBA" id="ARBA00022475"/>
    </source>
</evidence>
<dbReference type="Pfam" id="PF07690">
    <property type="entry name" value="MFS_1"/>
    <property type="match status" value="1"/>
</dbReference>
<evidence type="ECO:0000259" key="8">
    <source>
        <dbReference type="PROSITE" id="PS50850"/>
    </source>
</evidence>
<evidence type="ECO:0000256" key="5">
    <source>
        <dbReference type="ARBA" id="ARBA00022989"/>
    </source>
</evidence>
<feature type="transmembrane region" description="Helical" evidence="7">
    <location>
        <begin position="81"/>
        <end position="100"/>
    </location>
</feature>
<dbReference type="SUPFAM" id="SSF103473">
    <property type="entry name" value="MFS general substrate transporter"/>
    <property type="match status" value="1"/>
</dbReference>
<evidence type="ECO:0000313" key="10">
    <source>
        <dbReference type="Proteomes" id="UP001199469"/>
    </source>
</evidence>
<feature type="transmembrane region" description="Helical" evidence="7">
    <location>
        <begin position="169"/>
        <end position="189"/>
    </location>
</feature>
<dbReference type="PANTHER" id="PTHR42718">
    <property type="entry name" value="MAJOR FACILITATOR SUPERFAMILY MULTIDRUG TRANSPORTER MFSC"/>
    <property type="match status" value="1"/>
</dbReference>
<feature type="transmembrane region" description="Helical" evidence="7">
    <location>
        <begin position="443"/>
        <end position="463"/>
    </location>
</feature>
<feature type="transmembrane region" description="Helical" evidence="7">
    <location>
        <begin position="106"/>
        <end position="127"/>
    </location>
</feature>
<feature type="transmembrane region" description="Helical" evidence="7">
    <location>
        <begin position="201"/>
        <end position="220"/>
    </location>
</feature>
<feature type="domain" description="Major facilitator superfamily (MFS) profile" evidence="8">
    <location>
        <begin position="15"/>
        <end position="469"/>
    </location>
</feature>
<sequence length="493" mass="48708">MTTSRAAAGVATGGVLGTSCVSTFVVNANTSAVSILLPSISIDLDASLDLLQWAVTGYLLVGAAVIVTSGALGDVFGRRKLFVWGLVLFIASCVLIALATTGGMVVAGRIIQGAAGATILASGLSLLSVAMTGAAQMRAVALWGAASAAGAAAGPLVGGVLNDATGWQGLFWIDAAIALVCVPWALRTVPESRDPDRPRSIDLAGTVLVAAVLAPFVFAMTTGSKLGWLSVPTITCLVVSVLAAVGFVAVERRVAAPLVDLRLLRNGLLVGSTAAILIGAGAIAGVGFLLSLYFQDPAVFGMSSLQAGLATLPVAALVIAVAPAVTPLASRFGARPVILAGFVLLTAGFVLLALVSPSWSYPAFLPALIAIALGLGLSNGPASSIATASVTVDQVGAASGISNMARYVGGAVMTAVVAGIYASTNVGLQATGGAAADALAAGLSHASIALAIFSAAGIALAVLARRRPPKPDAVDYAAAAASTAHTLPVAARA</sequence>
<dbReference type="InterPro" id="IPR036259">
    <property type="entry name" value="MFS_trans_sf"/>
</dbReference>
<dbReference type="Gene3D" id="1.20.1250.20">
    <property type="entry name" value="MFS general substrate transporter like domains"/>
    <property type="match status" value="1"/>
</dbReference>
<keyword evidence="5 7" id="KW-1133">Transmembrane helix</keyword>
<name>A0ABS8PAY2_9PSEU</name>
<protein>
    <submittedName>
        <fullName evidence="9">MFS transporter</fullName>
    </submittedName>
</protein>
<keyword evidence="10" id="KW-1185">Reference proteome</keyword>
<feature type="transmembrane region" description="Helical" evidence="7">
    <location>
        <begin position="367"/>
        <end position="392"/>
    </location>
</feature>
<feature type="transmembrane region" description="Helical" evidence="7">
    <location>
        <begin position="404"/>
        <end position="423"/>
    </location>
</feature>
<dbReference type="CDD" id="cd17321">
    <property type="entry name" value="MFS_MMR_MDR_like"/>
    <property type="match status" value="1"/>
</dbReference>
<evidence type="ECO:0000256" key="6">
    <source>
        <dbReference type="ARBA" id="ARBA00023136"/>
    </source>
</evidence>
<dbReference type="Proteomes" id="UP001199469">
    <property type="component" value="Unassembled WGS sequence"/>
</dbReference>
<dbReference type="PROSITE" id="PS51257">
    <property type="entry name" value="PROKAR_LIPOPROTEIN"/>
    <property type="match status" value="1"/>
</dbReference>
<comment type="subcellular location">
    <subcellularLocation>
        <location evidence="1">Cell membrane</location>
        <topology evidence="1">Multi-pass membrane protein</topology>
    </subcellularLocation>
</comment>
<comment type="caution">
    <text evidence="9">The sequence shown here is derived from an EMBL/GenBank/DDBJ whole genome shotgun (WGS) entry which is preliminary data.</text>
</comment>
<dbReference type="InterPro" id="IPR011701">
    <property type="entry name" value="MFS"/>
</dbReference>
<feature type="transmembrane region" description="Helical" evidence="7">
    <location>
        <begin position="305"/>
        <end position="325"/>
    </location>
</feature>
<feature type="transmembrane region" description="Helical" evidence="7">
    <location>
        <begin position="226"/>
        <end position="248"/>
    </location>
</feature>
<proteinExistence type="predicted"/>
<accession>A0ABS8PAY2</accession>
<feature type="transmembrane region" description="Helical" evidence="7">
    <location>
        <begin position="50"/>
        <end position="69"/>
    </location>
</feature>
<gene>
    <name evidence="9" type="ORF">LQ327_18825</name>
</gene>
<keyword evidence="6 7" id="KW-0472">Membrane</keyword>
<evidence type="ECO:0000256" key="4">
    <source>
        <dbReference type="ARBA" id="ARBA00022692"/>
    </source>
</evidence>
<keyword evidence="4 7" id="KW-0812">Transmembrane</keyword>
<evidence type="ECO:0000256" key="2">
    <source>
        <dbReference type="ARBA" id="ARBA00022448"/>
    </source>
</evidence>
<feature type="transmembrane region" description="Helical" evidence="7">
    <location>
        <begin position="268"/>
        <end position="293"/>
    </location>
</feature>
<feature type="transmembrane region" description="Helical" evidence="7">
    <location>
        <begin position="337"/>
        <end position="355"/>
    </location>
</feature>
<keyword evidence="3" id="KW-1003">Cell membrane</keyword>
<dbReference type="RefSeq" id="WP_230736539.1">
    <property type="nucleotide sequence ID" value="NZ_JAJNDB010000004.1"/>
</dbReference>
<evidence type="ECO:0000256" key="7">
    <source>
        <dbReference type="SAM" id="Phobius"/>
    </source>
</evidence>
<dbReference type="Gene3D" id="1.20.1720.10">
    <property type="entry name" value="Multidrug resistance protein D"/>
    <property type="match status" value="1"/>
</dbReference>
<dbReference type="PRINTS" id="PR01036">
    <property type="entry name" value="TCRTETB"/>
</dbReference>
<dbReference type="PROSITE" id="PS50850">
    <property type="entry name" value="MFS"/>
    <property type="match status" value="1"/>
</dbReference>
<organism evidence="9 10">
    <name type="scientific">Actinomycetospora endophytica</name>
    <dbReference type="NCBI Taxonomy" id="2291215"/>
    <lineage>
        <taxon>Bacteria</taxon>
        <taxon>Bacillati</taxon>
        <taxon>Actinomycetota</taxon>
        <taxon>Actinomycetes</taxon>
        <taxon>Pseudonocardiales</taxon>
        <taxon>Pseudonocardiaceae</taxon>
        <taxon>Actinomycetospora</taxon>
    </lineage>
</organism>
<keyword evidence="2" id="KW-0813">Transport</keyword>
<evidence type="ECO:0000256" key="1">
    <source>
        <dbReference type="ARBA" id="ARBA00004651"/>
    </source>
</evidence>
<reference evidence="9 10" key="1">
    <citation type="submission" date="2021-11" db="EMBL/GenBank/DDBJ databases">
        <title>Draft genome sequence of Actinomycetospora sp. SF1 isolated from the rhizosphere soil.</title>
        <authorList>
            <person name="Duangmal K."/>
            <person name="Chantavorakit T."/>
        </authorList>
    </citation>
    <scope>NUCLEOTIDE SEQUENCE [LARGE SCALE GENOMIC DNA]</scope>
    <source>
        <strain evidence="9 10">TBRC 5722</strain>
    </source>
</reference>
<dbReference type="PANTHER" id="PTHR42718:SF46">
    <property type="entry name" value="BLR6921 PROTEIN"/>
    <property type="match status" value="1"/>
</dbReference>